<keyword evidence="2" id="KW-1133">Transmembrane helix</keyword>
<dbReference type="RefSeq" id="WP_030258839.1">
    <property type="nucleotide sequence ID" value="NZ_JBHEZZ010000035.1"/>
</dbReference>
<keyword evidence="4" id="KW-1185">Reference proteome</keyword>
<name>A0ABV6UZM5_9ACTN</name>
<proteinExistence type="predicted"/>
<sequence length="128" mass="13137">MSLDVSFTVSGAAVGAASLNLVRCAVRGRSRSRPALAAANRLMGWALLLTLALGTVATLGWADDSIQGTQGLDRNPPVLGTAVLCAAGTVVMIAANALARRVPDRPSVGREPAVSARRDRWGSASGTR</sequence>
<feature type="region of interest" description="Disordered" evidence="1">
    <location>
        <begin position="102"/>
        <end position="128"/>
    </location>
</feature>
<evidence type="ECO:0000313" key="3">
    <source>
        <dbReference type="EMBL" id="MFC1406919.1"/>
    </source>
</evidence>
<keyword evidence="2" id="KW-0812">Transmembrane</keyword>
<evidence type="ECO:0000256" key="2">
    <source>
        <dbReference type="SAM" id="Phobius"/>
    </source>
</evidence>
<dbReference type="Proteomes" id="UP001592528">
    <property type="component" value="Unassembled WGS sequence"/>
</dbReference>
<feature type="transmembrane region" description="Helical" evidence="2">
    <location>
        <begin position="78"/>
        <end position="99"/>
    </location>
</feature>
<reference evidence="3 4" key="1">
    <citation type="submission" date="2024-09" db="EMBL/GenBank/DDBJ databases">
        <authorList>
            <person name="Lee S.D."/>
        </authorList>
    </citation>
    <scope>NUCLEOTIDE SEQUENCE [LARGE SCALE GENOMIC DNA]</scope>
    <source>
        <strain evidence="3 4">N1-5</strain>
    </source>
</reference>
<gene>
    <name evidence="3" type="ORF">ACEZDJ_37100</name>
</gene>
<accession>A0ABV6UZM5</accession>
<comment type="caution">
    <text evidence="3">The sequence shown here is derived from an EMBL/GenBank/DDBJ whole genome shotgun (WGS) entry which is preliminary data.</text>
</comment>
<feature type="transmembrane region" description="Helical" evidence="2">
    <location>
        <begin position="6"/>
        <end position="22"/>
    </location>
</feature>
<evidence type="ECO:0000256" key="1">
    <source>
        <dbReference type="SAM" id="MobiDB-lite"/>
    </source>
</evidence>
<evidence type="ECO:0000313" key="4">
    <source>
        <dbReference type="Proteomes" id="UP001592528"/>
    </source>
</evidence>
<protein>
    <submittedName>
        <fullName evidence="3">Uncharacterized protein</fullName>
    </submittedName>
</protein>
<keyword evidence="2" id="KW-0472">Membrane</keyword>
<dbReference type="EMBL" id="JBHEZZ010000035">
    <property type="protein sequence ID" value="MFC1406919.1"/>
    <property type="molecule type" value="Genomic_DNA"/>
</dbReference>
<feature type="transmembrane region" description="Helical" evidence="2">
    <location>
        <begin position="42"/>
        <end position="62"/>
    </location>
</feature>
<organism evidence="3 4">
    <name type="scientific">Streptacidiphilus cavernicola</name>
    <dbReference type="NCBI Taxonomy" id="3342716"/>
    <lineage>
        <taxon>Bacteria</taxon>
        <taxon>Bacillati</taxon>
        <taxon>Actinomycetota</taxon>
        <taxon>Actinomycetes</taxon>
        <taxon>Kitasatosporales</taxon>
        <taxon>Streptomycetaceae</taxon>
        <taxon>Streptacidiphilus</taxon>
    </lineage>
</organism>